<keyword evidence="2" id="KW-1185">Reference proteome</keyword>
<reference evidence="1" key="1">
    <citation type="submission" date="2023-08" db="EMBL/GenBank/DDBJ databases">
        <authorList>
            <person name="Alioto T."/>
            <person name="Alioto T."/>
            <person name="Gomez Garrido J."/>
        </authorList>
    </citation>
    <scope>NUCLEOTIDE SEQUENCE</scope>
</reference>
<sequence length="164" mass="18714">MRVCVMRPDPHTPEEVRAVALSLSLSLSERTNTRRWRCVGPDCMPNPSFCISTQFVSDDDDDDDDVSVDFYSSIFVEEEGQVEVWSKRSHSRTFLSASSFLTFFKGVDREHKLRSKKFHTGNTGSCLSFFLNTMASQRMTRDGSSHIHSAHTRGRFELTDLCSF</sequence>
<organism evidence="1 2">
    <name type="scientific">Xyrichtys novacula</name>
    <name type="common">Pearly razorfish</name>
    <name type="synonym">Hemipteronotus novacula</name>
    <dbReference type="NCBI Taxonomy" id="13765"/>
    <lineage>
        <taxon>Eukaryota</taxon>
        <taxon>Metazoa</taxon>
        <taxon>Chordata</taxon>
        <taxon>Craniata</taxon>
        <taxon>Vertebrata</taxon>
        <taxon>Euteleostomi</taxon>
        <taxon>Actinopterygii</taxon>
        <taxon>Neopterygii</taxon>
        <taxon>Teleostei</taxon>
        <taxon>Neoteleostei</taxon>
        <taxon>Acanthomorphata</taxon>
        <taxon>Eupercaria</taxon>
        <taxon>Labriformes</taxon>
        <taxon>Labridae</taxon>
        <taxon>Xyrichtys</taxon>
    </lineage>
</organism>
<dbReference type="AlphaFoldDB" id="A0AAV1GUE9"/>
<evidence type="ECO:0000313" key="2">
    <source>
        <dbReference type="Proteomes" id="UP001178508"/>
    </source>
</evidence>
<name>A0AAV1GUE9_XYRNO</name>
<dbReference type="Proteomes" id="UP001178508">
    <property type="component" value="Chromosome 16"/>
</dbReference>
<dbReference type="EMBL" id="OY660879">
    <property type="protein sequence ID" value="CAJ1076739.1"/>
    <property type="molecule type" value="Genomic_DNA"/>
</dbReference>
<proteinExistence type="predicted"/>
<gene>
    <name evidence="1" type="ORF">XNOV1_A036749</name>
</gene>
<accession>A0AAV1GUE9</accession>
<protein>
    <submittedName>
        <fullName evidence="1">Uncharacterized protein</fullName>
    </submittedName>
</protein>
<evidence type="ECO:0000313" key="1">
    <source>
        <dbReference type="EMBL" id="CAJ1076739.1"/>
    </source>
</evidence>